<dbReference type="PANTHER" id="PTHR43156">
    <property type="entry name" value="STAGE II SPORULATION PROTEIN E-RELATED"/>
    <property type="match status" value="1"/>
</dbReference>
<dbReference type="InterPro" id="IPR036457">
    <property type="entry name" value="PPM-type-like_dom_sf"/>
</dbReference>
<dbReference type="GO" id="GO:0016791">
    <property type="term" value="F:phosphatase activity"/>
    <property type="evidence" value="ECO:0007669"/>
    <property type="project" value="TreeGrafter"/>
</dbReference>
<keyword evidence="3" id="KW-0812">Transmembrane</keyword>
<evidence type="ECO:0000313" key="6">
    <source>
        <dbReference type="Proteomes" id="UP000275461"/>
    </source>
</evidence>
<dbReference type="Proteomes" id="UP000275461">
    <property type="component" value="Unassembled WGS sequence"/>
</dbReference>
<comment type="caution">
    <text evidence="5">The sequence shown here is derived from an EMBL/GenBank/DDBJ whole genome shotgun (WGS) entry which is preliminary data.</text>
</comment>
<feature type="transmembrane region" description="Helical" evidence="3">
    <location>
        <begin position="20"/>
        <end position="41"/>
    </location>
</feature>
<dbReference type="OrthoDB" id="5496380at2"/>
<proteinExistence type="predicted"/>
<feature type="coiled-coil region" evidence="2">
    <location>
        <begin position="232"/>
        <end position="302"/>
    </location>
</feature>
<evidence type="ECO:0000313" key="5">
    <source>
        <dbReference type="EMBL" id="RLK48771.1"/>
    </source>
</evidence>
<keyword evidence="1" id="KW-0378">Hydrolase</keyword>
<keyword evidence="3" id="KW-1133">Transmembrane helix</keyword>
<dbReference type="Gene3D" id="3.60.40.10">
    <property type="entry name" value="PPM-type phosphatase domain"/>
    <property type="match status" value="1"/>
</dbReference>
<keyword evidence="3" id="KW-0472">Membrane</keyword>
<feature type="transmembrane region" description="Helical" evidence="3">
    <location>
        <begin position="171"/>
        <end position="190"/>
    </location>
</feature>
<dbReference type="PANTHER" id="PTHR43156:SF9">
    <property type="entry name" value="HAMP DOMAIN-CONTAINING PROTEIN"/>
    <property type="match status" value="1"/>
</dbReference>
<sequence length="556" mass="62856">MRGGANGERAISRGLTFKQALTTLVVVFVLGLLAAAVEIFADWRTMRTEVRDHMGQTLAMVEGSAVDAAFEMNADAARQVVRGLSEYEFIQRVELYDNFGDRLALFDRPRHWDANGVTGRLFDDIAHWEQPLIRQDIVGRTEEVGELRVRLDPDVIASGFMQRTAVNAGVNFTKAIAISLLVVAIFHFLITRPLLRLNTAIGEVDPHQPGAWPVPAMPGHQRDELGQIVGSLDDLLKAFQRGLNERDQAEDELRALTEELEQRVQDRTRKLEDAMHELAAEKEETETAYQRLGETHRELEKANHLVLESIRYARRIQTAMLPDKSALGDAVKEIYVCWEPLHLVGGDYFWLERFGRRSLIVVVDCTGHGVPGAFITLVVASALDRILHERDLRSPAEILTALDEMVRARLRQDGEAPESDDGLDASVCLWDEEDRSVTFSGAGLPLIYVEDGEAREIKGNRAGLGYYSLVPRRPFEDHRVPVRPGMSFYQLTDGIPDHMGGEPKRLLGRRRVRRLIARNAHLPMEDQIRRLETELERYRGPEPRRDDMTLVGFQPL</sequence>
<evidence type="ECO:0000256" key="3">
    <source>
        <dbReference type="SAM" id="Phobius"/>
    </source>
</evidence>
<dbReference type="Pfam" id="PF07228">
    <property type="entry name" value="SpoIIE"/>
    <property type="match status" value="1"/>
</dbReference>
<reference evidence="5 6" key="1">
    <citation type="submission" date="2018-10" db="EMBL/GenBank/DDBJ databases">
        <title>Genomic Encyclopedia of Type Strains, Phase IV (KMG-IV): sequencing the most valuable type-strain genomes for metagenomic binning, comparative biology and taxonomic classification.</title>
        <authorList>
            <person name="Goeker M."/>
        </authorList>
    </citation>
    <scope>NUCLEOTIDE SEQUENCE [LARGE SCALE GENOMIC DNA]</scope>
    <source>
        <strain evidence="5 6">DSM 12769</strain>
    </source>
</reference>
<dbReference type="InterPro" id="IPR052016">
    <property type="entry name" value="Bact_Sigma-Reg"/>
</dbReference>
<keyword evidence="2" id="KW-0175">Coiled coil</keyword>
<accession>A0A498C8Y5</accession>
<dbReference type="InterPro" id="IPR001932">
    <property type="entry name" value="PPM-type_phosphatase-like_dom"/>
</dbReference>
<dbReference type="AlphaFoldDB" id="A0A498C8Y5"/>
<dbReference type="SMART" id="SM00331">
    <property type="entry name" value="PP2C_SIG"/>
    <property type="match status" value="1"/>
</dbReference>
<feature type="domain" description="PPM-type phosphatase" evidence="4">
    <location>
        <begin position="329"/>
        <end position="555"/>
    </location>
</feature>
<protein>
    <submittedName>
        <fullName evidence="5">Serine phosphatase RsbU (Regulator of sigma subunit)</fullName>
    </submittedName>
</protein>
<name>A0A498C8Y5_9GAMM</name>
<keyword evidence="6" id="KW-1185">Reference proteome</keyword>
<dbReference type="EMBL" id="RCDA01000002">
    <property type="protein sequence ID" value="RLK48771.1"/>
    <property type="molecule type" value="Genomic_DNA"/>
</dbReference>
<evidence type="ECO:0000259" key="4">
    <source>
        <dbReference type="SMART" id="SM00331"/>
    </source>
</evidence>
<evidence type="ECO:0000256" key="1">
    <source>
        <dbReference type="ARBA" id="ARBA00022801"/>
    </source>
</evidence>
<organism evidence="5 6">
    <name type="scientific">Alkalispirillum mobile</name>
    <dbReference type="NCBI Taxonomy" id="85925"/>
    <lineage>
        <taxon>Bacteria</taxon>
        <taxon>Pseudomonadati</taxon>
        <taxon>Pseudomonadota</taxon>
        <taxon>Gammaproteobacteria</taxon>
        <taxon>Chromatiales</taxon>
        <taxon>Ectothiorhodospiraceae</taxon>
        <taxon>Alkalispirillum</taxon>
    </lineage>
</organism>
<evidence type="ECO:0000256" key="2">
    <source>
        <dbReference type="SAM" id="Coils"/>
    </source>
</evidence>
<gene>
    <name evidence="5" type="ORF">DFR31_1882</name>
</gene>
<dbReference type="RefSeq" id="WP_121442410.1">
    <property type="nucleotide sequence ID" value="NZ_RCDA01000002.1"/>
</dbReference>